<dbReference type="STRING" id="1149755.A0A2J6SC26"/>
<gene>
    <name evidence="3" type="ORF">L207DRAFT_627074</name>
</gene>
<sequence>MASDPNLYGIRKPKSQVKELSSSTSLAFSSTLSSLLTTSNSAPRTTTGRPRRSKSKSDIFSSHNKNAKKRAARDLEDDEDFRGRVGRQDIGGVDENVLHRSKRKLEEKAKIYARLKRGEDIDEDNLVDFDRKWAEKVAKGEAEDESSDVESDGGRDEEVEFEDEFGRTKKGSRTEAERMERRKRNKVVGQEELDRMSARPAMPSKLIFGDTVQSLAFQPEEETVGKMEELAKKRDRSLTPPEMRHYDASAEIRSKGVGFYSFSKDEGMRGKEMEALERNRVETERVRREKEEKKEARKKEIEERRRAIGEKRAKKQAESFLDGLGADLGATEEGNEASNYKS</sequence>
<dbReference type="Proteomes" id="UP000235786">
    <property type="component" value="Unassembled WGS sequence"/>
</dbReference>
<reference evidence="3 4" key="1">
    <citation type="submission" date="2016-04" db="EMBL/GenBank/DDBJ databases">
        <title>A degradative enzymes factory behind the ericoid mycorrhizal symbiosis.</title>
        <authorList>
            <consortium name="DOE Joint Genome Institute"/>
            <person name="Martino E."/>
            <person name="Morin E."/>
            <person name="Grelet G."/>
            <person name="Kuo A."/>
            <person name="Kohler A."/>
            <person name="Daghino S."/>
            <person name="Barry K."/>
            <person name="Choi C."/>
            <person name="Cichocki N."/>
            <person name="Clum A."/>
            <person name="Copeland A."/>
            <person name="Hainaut M."/>
            <person name="Haridas S."/>
            <person name="Labutti K."/>
            <person name="Lindquist E."/>
            <person name="Lipzen A."/>
            <person name="Khouja H.-R."/>
            <person name="Murat C."/>
            <person name="Ohm R."/>
            <person name="Olson A."/>
            <person name="Spatafora J."/>
            <person name="Veneault-Fourrey C."/>
            <person name="Henrissat B."/>
            <person name="Grigoriev I."/>
            <person name="Martin F."/>
            <person name="Perotto S."/>
        </authorList>
    </citation>
    <scope>NUCLEOTIDE SEQUENCE [LARGE SCALE GENOMIC DNA]</scope>
    <source>
        <strain evidence="3 4">F</strain>
    </source>
</reference>
<evidence type="ECO:0000256" key="1">
    <source>
        <dbReference type="ARBA" id="ARBA00023054"/>
    </source>
</evidence>
<dbReference type="EMBL" id="KZ613937">
    <property type="protein sequence ID" value="PMD48328.1"/>
    <property type="molecule type" value="Genomic_DNA"/>
</dbReference>
<proteinExistence type="predicted"/>
<feature type="compositionally biased region" description="Basic and acidic residues" evidence="2">
    <location>
        <begin position="268"/>
        <end position="317"/>
    </location>
</feature>
<feature type="compositionally biased region" description="Acidic residues" evidence="2">
    <location>
        <begin position="142"/>
        <end position="163"/>
    </location>
</feature>
<feature type="compositionally biased region" description="Basic and acidic residues" evidence="2">
    <location>
        <begin position="164"/>
        <end position="180"/>
    </location>
</feature>
<dbReference type="OrthoDB" id="333551at2759"/>
<name>A0A2J6SC26_HYAVF</name>
<keyword evidence="4" id="KW-1185">Reference proteome</keyword>
<dbReference type="PANTHER" id="PTHR15885">
    <property type="entry name" value="COILED-COIL DOMAIN-CONTAINING PROTEIN 174"/>
    <property type="match status" value="1"/>
</dbReference>
<dbReference type="PANTHER" id="PTHR15885:SF1">
    <property type="entry name" value="COILED-COIL DOMAIN-CONTAINING PROTEIN 174"/>
    <property type="match status" value="1"/>
</dbReference>
<organism evidence="3 4">
    <name type="scientific">Hyaloscypha variabilis (strain UAMH 11265 / GT02V1 / F)</name>
    <name type="common">Meliniomyces variabilis</name>
    <dbReference type="NCBI Taxonomy" id="1149755"/>
    <lineage>
        <taxon>Eukaryota</taxon>
        <taxon>Fungi</taxon>
        <taxon>Dikarya</taxon>
        <taxon>Ascomycota</taxon>
        <taxon>Pezizomycotina</taxon>
        <taxon>Leotiomycetes</taxon>
        <taxon>Helotiales</taxon>
        <taxon>Hyaloscyphaceae</taxon>
        <taxon>Hyaloscypha</taxon>
        <taxon>Hyaloscypha variabilis</taxon>
    </lineage>
</organism>
<keyword evidence="1" id="KW-0175">Coiled coil</keyword>
<dbReference type="GO" id="GO:0005634">
    <property type="term" value="C:nucleus"/>
    <property type="evidence" value="ECO:0007669"/>
    <property type="project" value="TreeGrafter"/>
</dbReference>
<accession>A0A2J6SC26</accession>
<feature type="region of interest" description="Disordered" evidence="2">
    <location>
        <begin position="268"/>
        <end position="342"/>
    </location>
</feature>
<feature type="region of interest" description="Disordered" evidence="2">
    <location>
        <begin position="137"/>
        <end position="200"/>
    </location>
</feature>
<feature type="compositionally biased region" description="Low complexity" evidence="2">
    <location>
        <begin position="20"/>
        <end position="41"/>
    </location>
</feature>
<dbReference type="Pfam" id="PF13300">
    <property type="entry name" value="DUF4078"/>
    <property type="match status" value="1"/>
</dbReference>
<evidence type="ECO:0000313" key="3">
    <source>
        <dbReference type="EMBL" id="PMD48328.1"/>
    </source>
</evidence>
<dbReference type="InterPro" id="IPR025066">
    <property type="entry name" value="CCDC174-like"/>
</dbReference>
<dbReference type="AlphaFoldDB" id="A0A2J6SC26"/>
<feature type="region of interest" description="Disordered" evidence="2">
    <location>
        <begin position="1"/>
        <end position="92"/>
    </location>
</feature>
<evidence type="ECO:0000256" key="2">
    <source>
        <dbReference type="SAM" id="MobiDB-lite"/>
    </source>
</evidence>
<feature type="region of interest" description="Disordered" evidence="2">
    <location>
        <begin position="229"/>
        <end position="249"/>
    </location>
</feature>
<protein>
    <submittedName>
        <fullName evidence="3">Uncharacterized protein</fullName>
    </submittedName>
</protein>
<evidence type="ECO:0000313" key="4">
    <source>
        <dbReference type="Proteomes" id="UP000235786"/>
    </source>
</evidence>